<reference evidence="1" key="4">
    <citation type="submission" date="2025-09" db="UniProtKB">
        <authorList>
            <consortium name="Ensembl"/>
        </authorList>
    </citation>
    <scope>IDENTIFICATION</scope>
</reference>
<protein>
    <submittedName>
        <fullName evidence="1">Uncharacterized protein</fullName>
    </submittedName>
</protein>
<reference evidence="1" key="2">
    <citation type="journal article" date="2008" name="Genome Biol.">
        <title>Improved genome assembly and evidence-based global gene model set for the chordate Ciona intestinalis: new insight into intron and operon populations.</title>
        <authorList>
            <person name="Satou Y."/>
            <person name="Mineta K."/>
            <person name="Ogasawara M."/>
            <person name="Sasakura Y."/>
            <person name="Shoguchi E."/>
            <person name="Ueno K."/>
            <person name="Yamada L."/>
            <person name="Matsumoto J."/>
            <person name="Wasserscheid J."/>
            <person name="Dewar K."/>
            <person name="Wiley G.B."/>
            <person name="Macmil S.L."/>
            <person name="Roe B.A."/>
            <person name="Zeller R.W."/>
            <person name="Hastings K.E."/>
            <person name="Lemaire P."/>
            <person name="Lindquist E."/>
            <person name="Endo T."/>
            <person name="Hotta K."/>
            <person name="Inaba K."/>
        </authorList>
    </citation>
    <scope>NUCLEOTIDE SEQUENCE [LARGE SCALE GENOMIC DNA]</scope>
    <source>
        <strain evidence="1">wild type</strain>
    </source>
</reference>
<keyword evidence="2" id="KW-1185">Reference proteome</keyword>
<reference evidence="1" key="3">
    <citation type="submission" date="2025-08" db="UniProtKB">
        <authorList>
            <consortium name="Ensembl"/>
        </authorList>
    </citation>
    <scope>IDENTIFICATION</scope>
</reference>
<evidence type="ECO:0000313" key="1">
    <source>
        <dbReference type="Ensembl" id="ENSCINP00000022320.1"/>
    </source>
</evidence>
<sequence length="160" mass="17728">MSTILTKNGPTLRKHYFAPLQANAMGTGHFYFTEAFTKSVCWEPGKPCSKSDPITNRAVGYTVPGRMVDLDPDWETAPEMVGYDLHIPGVLTGTCLNGATIMINKRVAHGRGDTATMGTIKTKIVNIKWLDGYYKNKFNNSTSLSLIFYMDIFSYATSRG</sequence>
<name>F6TAI3_CIOIN</name>
<reference evidence="2" key="1">
    <citation type="journal article" date="2002" name="Science">
        <title>The draft genome of Ciona intestinalis: insights into chordate and vertebrate origins.</title>
        <authorList>
            <person name="Dehal P."/>
            <person name="Satou Y."/>
            <person name="Campbell R.K."/>
            <person name="Chapman J."/>
            <person name="Degnan B."/>
            <person name="De Tomaso A."/>
            <person name="Davidson B."/>
            <person name="Di Gregorio A."/>
            <person name="Gelpke M."/>
            <person name="Goodstein D.M."/>
            <person name="Harafuji N."/>
            <person name="Hastings K.E."/>
            <person name="Ho I."/>
            <person name="Hotta K."/>
            <person name="Huang W."/>
            <person name="Kawashima T."/>
            <person name="Lemaire P."/>
            <person name="Martinez D."/>
            <person name="Meinertzhagen I.A."/>
            <person name="Necula S."/>
            <person name="Nonaka M."/>
            <person name="Putnam N."/>
            <person name="Rash S."/>
            <person name="Saiga H."/>
            <person name="Satake M."/>
            <person name="Terry A."/>
            <person name="Yamada L."/>
            <person name="Wang H.G."/>
            <person name="Awazu S."/>
            <person name="Azumi K."/>
            <person name="Boore J."/>
            <person name="Branno M."/>
            <person name="Chin-Bow S."/>
            <person name="DeSantis R."/>
            <person name="Doyle S."/>
            <person name="Francino P."/>
            <person name="Keys D.N."/>
            <person name="Haga S."/>
            <person name="Hayashi H."/>
            <person name="Hino K."/>
            <person name="Imai K.S."/>
            <person name="Inaba K."/>
            <person name="Kano S."/>
            <person name="Kobayashi K."/>
            <person name="Kobayashi M."/>
            <person name="Lee B.I."/>
            <person name="Makabe K.W."/>
            <person name="Manohar C."/>
            <person name="Matassi G."/>
            <person name="Medina M."/>
            <person name="Mochizuki Y."/>
            <person name="Mount S."/>
            <person name="Morishita T."/>
            <person name="Miura S."/>
            <person name="Nakayama A."/>
            <person name="Nishizaka S."/>
            <person name="Nomoto H."/>
            <person name="Ohta F."/>
            <person name="Oishi K."/>
            <person name="Rigoutsos I."/>
            <person name="Sano M."/>
            <person name="Sasaki A."/>
            <person name="Sasakura Y."/>
            <person name="Shoguchi E."/>
            <person name="Shin-i T."/>
            <person name="Spagnuolo A."/>
            <person name="Stainier D."/>
            <person name="Suzuki M.M."/>
            <person name="Tassy O."/>
            <person name="Takatori N."/>
            <person name="Tokuoka M."/>
            <person name="Yagi K."/>
            <person name="Yoshizaki F."/>
            <person name="Wada S."/>
            <person name="Zhang C."/>
            <person name="Hyatt P.D."/>
            <person name="Larimer F."/>
            <person name="Detter C."/>
            <person name="Doggett N."/>
            <person name="Glavina T."/>
            <person name="Hawkins T."/>
            <person name="Richardson P."/>
            <person name="Lucas S."/>
            <person name="Kohara Y."/>
            <person name="Levine M."/>
            <person name="Satoh N."/>
            <person name="Rokhsar D.S."/>
        </authorList>
    </citation>
    <scope>NUCLEOTIDE SEQUENCE [LARGE SCALE GENOMIC DNA]</scope>
</reference>
<evidence type="ECO:0000313" key="2">
    <source>
        <dbReference type="Proteomes" id="UP000008144"/>
    </source>
</evidence>
<dbReference type="AlphaFoldDB" id="F6TAI3"/>
<accession>F6TAI3</accession>
<dbReference type="Proteomes" id="UP000008144">
    <property type="component" value="Chromosome 3"/>
</dbReference>
<proteinExistence type="predicted"/>
<dbReference type="Ensembl" id="ENSCINT00000022566.1">
    <property type="protein sequence ID" value="ENSCINP00000022320.1"/>
    <property type="gene ID" value="ENSCING00000011746.1"/>
</dbReference>
<organism evidence="1 2">
    <name type="scientific">Ciona intestinalis</name>
    <name type="common">Transparent sea squirt</name>
    <name type="synonym">Ascidia intestinalis</name>
    <dbReference type="NCBI Taxonomy" id="7719"/>
    <lineage>
        <taxon>Eukaryota</taxon>
        <taxon>Metazoa</taxon>
        <taxon>Chordata</taxon>
        <taxon>Tunicata</taxon>
        <taxon>Ascidiacea</taxon>
        <taxon>Phlebobranchia</taxon>
        <taxon>Cionidae</taxon>
        <taxon>Ciona</taxon>
    </lineage>
</organism>
<dbReference type="OMA" id="WETAPEM"/>
<dbReference type="InParanoid" id="F6TAI3"/>
<dbReference type="GeneTree" id="ENSGT00730000112280"/>
<dbReference type="EMBL" id="EAAA01001630">
    <property type="status" value="NOT_ANNOTATED_CDS"/>
    <property type="molecule type" value="Genomic_DNA"/>
</dbReference>
<dbReference type="HOGENOM" id="CLU_1942781_0_0_1"/>